<name>A0ABW6S0Z5_9NOCA</name>
<keyword evidence="1" id="KW-0805">Transcription regulation</keyword>
<dbReference type="InterPro" id="IPR050109">
    <property type="entry name" value="HTH-type_TetR-like_transc_reg"/>
</dbReference>
<keyword evidence="7" id="KW-1185">Reference proteome</keyword>
<evidence type="ECO:0000256" key="2">
    <source>
        <dbReference type="ARBA" id="ARBA00023125"/>
    </source>
</evidence>
<feature type="DNA-binding region" description="H-T-H motif" evidence="4">
    <location>
        <begin position="35"/>
        <end position="54"/>
    </location>
</feature>
<dbReference type="Proteomes" id="UP001601992">
    <property type="component" value="Unassembled WGS sequence"/>
</dbReference>
<proteinExistence type="predicted"/>
<dbReference type="Pfam" id="PF00440">
    <property type="entry name" value="TetR_N"/>
    <property type="match status" value="1"/>
</dbReference>
<reference evidence="6 7" key="1">
    <citation type="submission" date="2024-10" db="EMBL/GenBank/DDBJ databases">
        <title>The Natural Products Discovery Center: Release of the First 8490 Sequenced Strains for Exploring Actinobacteria Biosynthetic Diversity.</title>
        <authorList>
            <person name="Kalkreuter E."/>
            <person name="Kautsar S.A."/>
            <person name="Yang D."/>
            <person name="Bader C.D."/>
            <person name="Teijaro C.N."/>
            <person name="Fluegel L."/>
            <person name="Davis C.M."/>
            <person name="Simpson J.R."/>
            <person name="Lauterbach L."/>
            <person name="Steele A.D."/>
            <person name="Gui C."/>
            <person name="Meng S."/>
            <person name="Li G."/>
            <person name="Viehrig K."/>
            <person name="Ye F."/>
            <person name="Su P."/>
            <person name="Kiefer A.F."/>
            <person name="Nichols A."/>
            <person name="Cepeda A.J."/>
            <person name="Yan W."/>
            <person name="Fan B."/>
            <person name="Jiang Y."/>
            <person name="Adhikari A."/>
            <person name="Zheng C.-J."/>
            <person name="Schuster L."/>
            <person name="Cowan T.M."/>
            <person name="Smanski M.J."/>
            <person name="Chevrette M.G."/>
            <person name="De Carvalho L.P.S."/>
            <person name="Shen B."/>
        </authorList>
    </citation>
    <scope>NUCLEOTIDE SEQUENCE [LARGE SCALE GENOMIC DNA]</scope>
    <source>
        <strain evidence="6 7">NPDC002593</strain>
    </source>
</reference>
<comment type="caution">
    <text evidence="6">The sequence shown here is derived from an EMBL/GenBank/DDBJ whole genome shotgun (WGS) entry which is preliminary data.</text>
</comment>
<gene>
    <name evidence="6" type="ORF">ACFYXQ_19505</name>
</gene>
<dbReference type="PRINTS" id="PR00455">
    <property type="entry name" value="HTHTETR"/>
</dbReference>
<evidence type="ECO:0000313" key="7">
    <source>
        <dbReference type="Proteomes" id="UP001601992"/>
    </source>
</evidence>
<evidence type="ECO:0000259" key="5">
    <source>
        <dbReference type="PROSITE" id="PS50977"/>
    </source>
</evidence>
<dbReference type="Gene3D" id="1.10.357.10">
    <property type="entry name" value="Tetracycline Repressor, domain 2"/>
    <property type="match status" value="1"/>
</dbReference>
<keyword evidence="2 4" id="KW-0238">DNA-binding</keyword>
<evidence type="ECO:0000313" key="6">
    <source>
        <dbReference type="EMBL" id="MFF3569966.1"/>
    </source>
</evidence>
<keyword evidence="3" id="KW-0804">Transcription</keyword>
<evidence type="ECO:0000256" key="4">
    <source>
        <dbReference type="PROSITE-ProRule" id="PRU00335"/>
    </source>
</evidence>
<sequence>MRAQRGVGIRRSGTRVDILRAAGELMLTQGYAAVTYRGVAARCGVTPGLVQYYFPTVDELFVAILESGTDDLVERLAHAAAAEQPLRAVWEYANDKDGAALLLEFMALANHRKSIGPVIGRGGERLRRALVVALEPVLERYRLGDNGIPAAAVVFLMSAIPRMIQLEESFGTVTGHGEMIALVEKYLDRVEPRKGAS</sequence>
<feature type="domain" description="HTH tetR-type" evidence="5">
    <location>
        <begin position="12"/>
        <end position="72"/>
    </location>
</feature>
<dbReference type="InterPro" id="IPR009057">
    <property type="entry name" value="Homeodomain-like_sf"/>
</dbReference>
<dbReference type="InterPro" id="IPR001647">
    <property type="entry name" value="HTH_TetR"/>
</dbReference>
<dbReference type="SUPFAM" id="SSF46689">
    <property type="entry name" value="Homeodomain-like"/>
    <property type="match status" value="1"/>
</dbReference>
<dbReference type="PROSITE" id="PS50977">
    <property type="entry name" value="HTH_TETR_2"/>
    <property type="match status" value="1"/>
</dbReference>
<dbReference type="PANTHER" id="PTHR30055:SF234">
    <property type="entry name" value="HTH-TYPE TRANSCRIPTIONAL REGULATOR BETI"/>
    <property type="match status" value="1"/>
</dbReference>
<dbReference type="PANTHER" id="PTHR30055">
    <property type="entry name" value="HTH-TYPE TRANSCRIPTIONAL REGULATOR RUTR"/>
    <property type="match status" value="1"/>
</dbReference>
<dbReference type="EMBL" id="JBIAQY010000006">
    <property type="protein sequence ID" value="MFF3569966.1"/>
    <property type="molecule type" value="Genomic_DNA"/>
</dbReference>
<dbReference type="RefSeq" id="WP_040832552.1">
    <property type="nucleotide sequence ID" value="NZ_JBIAQY010000006.1"/>
</dbReference>
<accession>A0ABW6S0Z5</accession>
<evidence type="ECO:0000256" key="3">
    <source>
        <dbReference type="ARBA" id="ARBA00023163"/>
    </source>
</evidence>
<protein>
    <submittedName>
        <fullName evidence="6">TetR/AcrR family transcriptional regulator</fullName>
    </submittedName>
</protein>
<organism evidence="6 7">
    <name type="scientific">Nocardia jiangxiensis</name>
    <dbReference type="NCBI Taxonomy" id="282685"/>
    <lineage>
        <taxon>Bacteria</taxon>
        <taxon>Bacillati</taxon>
        <taxon>Actinomycetota</taxon>
        <taxon>Actinomycetes</taxon>
        <taxon>Mycobacteriales</taxon>
        <taxon>Nocardiaceae</taxon>
        <taxon>Nocardia</taxon>
    </lineage>
</organism>
<evidence type="ECO:0000256" key="1">
    <source>
        <dbReference type="ARBA" id="ARBA00023015"/>
    </source>
</evidence>